<dbReference type="AlphaFoldDB" id="D3BDJ0"/>
<feature type="transmembrane region" description="Helical" evidence="1">
    <location>
        <begin position="160"/>
        <end position="182"/>
    </location>
</feature>
<name>D3BDJ0_HETP5</name>
<dbReference type="InParanoid" id="D3BDJ0"/>
<organism evidence="2 3">
    <name type="scientific">Heterostelium pallidum (strain ATCC 26659 / Pp 5 / PN500)</name>
    <name type="common">Cellular slime mold</name>
    <name type="synonym">Polysphondylium pallidum</name>
    <dbReference type="NCBI Taxonomy" id="670386"/>
    <lineage>
        <taxon>Eukaryota</taxon>
        <taxon>Amoebozoa</taxon>
        <taxon>Evosea</taxon>
        <taxon>Eumycetozoa</taxon>
        <taxon>Dictyostelia</taxon>
        <taxon>Acytosteliales</taxon>
        <taxon>Acytosteliaceae</taxon>
        <taxon>Heterostelium</taxon>
    </lineage>
</organism>
<evidence type="ECO:0000313" key="2">
    <source>
        <dbReference type="EMBL" id="EFA80535.1"/>
    </source>
</evidence>
<protein>
    <recommendedName>
        <fullName evidence="4">PNPLA domain-containing protein</fullName>
    </recommendedName>
</protein>
<feature type="transmembrane region" description="Helical" evidence="1">
    <location>
        <begin position="288"/>
        <end position="308"/>
    </location>
</feature>
<evidence type="ECO:0000256" key="1">
    <source>
        <dbReference type="SAM" id="Phobius"/>
    </source>
</evidence>
<dbReference type="OMA" id="WENDDIE"/>
<evidence type="ECO:0000313" key="3">
    <source>
        <dbReference type="Proteomes" id="UP000001396"/>
    </source>
</evidence>
<keyword evidence="1" id="KW-0812">Transmembrane</keyword>
<feature type="transmembrane region" description="Helical" evidence="1">
    <location>
        <begin position="254"/>
        <end position="273"/>
    </location>
</feature>
<proteinExistence type="predicted"/>
<accession>D3BDJ0</accession>
<dbReference type="EMBL" id="ADBJ01000030">
    <property type="protein sequence ID" value="EFA80535.1"/>
    <property type="molecule type" value="Genomic_DNA"/>
</dbReference>
<dbReference type="GeneID" id="31362055"/>
<keyword evidence="1" id="KW-0472">Membrane</keyword>
<gene>
    <name evidence="2" type="ORF">PPL_06573</name>
</gene>
<feature type="transmembrane region" description="Helical" evidence="1">
    <location>
        <begin position="468"/>
        <end position="491"/>
    </location>
</feature>
<evidence type="ECO:0008006" key="4">
    <source>
        <dbReference type="Google" id="ProtNLM"/>
    </source>
</evidence>
<keyword evidence="1" id="KW-1133">Transmembrane helix</keyword>
<feature type="transmembrane region" description="Helical" evidence="1">
    <location>
        <begin position="189"/>
        <end position="209"/>
    </location>
</feature>
<dbReference type="Gene3D" id="3.40.1090.10">
    <property type="entry name" value="Cytosolic phospholipase A2 catalytic domain"/>
    <property type="match status" value="1"/>
</dbReference>
<comment type="caution">
    <text evidence="2">The sequence shown here is derived from an EMBL/GenBank/DDBJ whole genome shotgun (WGS) entry which is preliminary data.</text>
</comment>
<keyword evidence="3" id="KW-1185">Reference proteome</keyword>
<dbReference type="Proteomes" id="UP000001396">
    <property type="component" value="Unassembled WGS sequence"/>
</dbReference>
<feature type="transmembrane region" description="Helical" evidence="1">
    <location>
        <begin position="132"/>
        <end position="154"/>
    </location>
</feature>
<reference evidence="2 3" key="1">
    <citation type="journal article" date="2011" name="Genome Res.">
        <title>Phylogeny-wide analysis of social amoeba genomes highlights ancient origins for complex intercellular communication.</title>
        <authorList>
            <person name="Heidel A.J."/>
            <person name="Lawal H.M."/>
            <person name="Felder M."/>
            <person name="Schilde C."/>
            <person name="Helps N.R."/>
            <person name="Tunggal B."/>
            <person name="Rivero F."/>
            <person name="John U."/>
            <person name="Schleicher M."/>
            <person name="Eichinger L."/>
            <person name="Platzer M."/>
            <person name="Noegel A.A."/>
            <person name="Schaap P."/>
            <person name="Gloeckner G."/>
        </authorList>
    </citation>
    <scope>NUCLEOTIDE SEQUENCE [LARGE SCALE GENOMIC DNA]</scope>
    <source>
        <strain evidence="3">ATCC 26659 / Pp 5 / PN500</strain>
    </source>
</reference>
<feature type="transmembrane region" description="Helical" evidence="1">
    <location>
        <begin position="229"/>
        <end position="247"/>
    </location>
</feature>
<dbReference type="RefSeq" id="XP_020432655.1">
    <property type="nucleotide sequence ID" value="XM_020577427.1"/>
</dbReference>
<feature type="transmembrane region" description="Helical" evidence="1">
    <location>
        <begin position="497"/>
        <end position="515"/>
    </location>
</feature>
<sequence length="730" mass="82115">MSDDKHNHDISININLSPKKNTSPLIEHRGPPIKSMDEDQLDIQEFPVDGSVGCAFYGGGIRAASFASGVLQQVVGRHTNDTKLVLSCVSGGGFVGSSFCQRVAFDRKYNRGEKQTKREIYRQLDKDMKKNIAYCVDFNSVNGFVDFLVMLALVLVQISLIFVTVFPFIIFLVESMAAFYHYVDNDHRWILAVVGICLAFTFFVISQVMKVIGNCGHAIPYAFFNWNKVLTFLAALFTVLVGSQAGMNRIEEAVGDWVAGAIGLSLTGLWAIIRFHPFFFVQQWIENLINSLTGYVAILSIYGIFMNWRLNDTNGVSRNLFYKTNYYGCDGIFGCPGTRFTDLDDSASYISTMTANLWQLKPGGASTSSISIGKSLPDIECKSSNNVNPHNKISYLRGDTTGLNTDLQTGRMRDIELSFAMVNSGASLTSTFGSDTKFKSWENFLSLFNLGYGSWLNMNYQRRFKLKSLLVSAAMGIFPFIAAIPHCVTSIRNDYPWLIWIPGVILVILFLLAEFSPNHWSSPIQNPIVRMFRDSLDIPIVANHGGFIYLSDGTHSENTGLFVLLANPDIKTIYIADGSEDPDRLCTDLRKTMGEERAYGWNFFQGDIHDQEFHDVERDLIDFQRDSSRRFIRMIAKNTERSVNIFFLKPISSKNSISGMAFDCHCCHGDLVTINCCGGQLRIFSDLYDWAFGKFPNVSSYYQFFTPSMYQAYKNEGVDAFNDAMNSIHK</sequence>